<dbReference type="Gene3D" id="1.10.8.50">
    <property type="match status" value="1"/>
</dbReference>
<dbReference type="AlphaFoldDB" id="A0A0S8FVU1"/>
<dbReference type="PROSITE" id="PS51068">
    <property type="entry name" value="FPG_CAT"/>
    <property type="match status" value="1"/>
</dbReference>
<keyword evidence="4" id="KW-0479">Metal-binding</keyword>
<evidence type="ECO:0000256" key="5">
    <source>
        <dbReference type="ARBA" id="ARBA00022763"/>
    </source>
</evidence>
<evidence type="ECO:0000256" key="2">
    <source>
        <dbReference type="ARBA" id="ARBA00001947"/>
    </source>
</evidence>
<dbReference type="Pfam" id="PF06831">
    <property type="entry name" value="H2TH"/>
    <property type="match status" value="1"/>
</dbReference>
<keyword evidence="8" id="KW-0862">Zinc</keyword>
<dbReference type="GO" id="GO:0016829">
    <property type="term" value="F:lyase activity"/>
    <property type="evidence" value="ECO:0007669"/>
    <property type="project" value="UniProtKB-KW"/>
</dbReference>
<dbReference type="PANTHER" id="PTHR22993">
    <property type="entry name" value="FORMAMIDOPYRIMIDINE-DNA GLYCOSYLASE"/>
    <property type="match status" value="1"/>
</dbReference>
<dbReference type="SUPFAM" id="SSF46946">
    <property type="entry name" value="S13-like H2TH domain"/>
    <property type="match status" value="1"/>
</dbReference>
<dbReference type="GO" id="GO:0034039">
    <property type="term" value="F:8-oxo-7,8-dihydroguanine DNA N-glycosylase activity"/>
    <property type="evidence" value="ECO:0007669"/>
    <property type="project" value="TreeGrafter"/>
</dbReference>
<evidence type="ECO:0000259" key="15">
    <source>
        <dbReference type="PROSITE" id="PS51066"/>
    </source>
</evidence>
<protein>
    <submittedName>
        <fullName evidence="17">Uncharacterized protein</fullName>
    </submittedName>
</protein>
<dbReference type="Proteomes" id="UP000051373">
    <property type="component" value="Unassembled WGS sequence"/>
</dbReference>
<evidence type="ECO:0000256" key="7">
    <source>
        <dbReference type="ARBA" id="ARBA00022801"/>
    </source>
</evidence>
<evidence type="ECO:0000256" key="9">
    <source>
        <dbReference type="ARBA" id="ARBA00023125"/>
    </source>
</evidence>
<keyword evidence="6 14" id="KW-0863">Zinc-finger</keyword>
<gene>
    <name evidence="17" type="ORF">AMJ83_00890</name>
</gene>
<evidence type="ECO:0000256" key="4">
    <source>
        <dbReference type="ARBA" id="ARBA00022723"/>
    </source>
</evidence>
<dbReference type="GO" id="GO:0008270">
    <property type="term" value="F:zinc ion binding"/>
    <property type="evidence" value="ECO:0007669"/>
    <property type="project" value="UniProtKB-KW"/>
</dbReference>
<dbReference type="Pfam" id="PF06827">
    <property type="entry name" value="zf-FPG_IleRS"/>
    <property type="match status" value="1"/>
</dbReference>
<evidence type="ECO:0000256" key="14">
    <source>
        <dbReference type="PROSITE-ProRule" id="PRU00391"/>
    </source>
</evidence>
<dbReference type="SUPFAM" id="SSF81624">
    <property type="entry name" value="N-terminal domain of MutM-like DNA repair proteins"/>
    <property type="match status" value="1"/>
</dbReference>
<dbReference type="PATRIC" id="fig|1703779.3.peg.257"/>
<keyword evidence="11" id="KW-0456">Lyase</keyword>
<keyword evidence="5" id="KW-0227">DNA damage</keyword>
<evidence type="ECO:0000256" key="6">
    <source>
        <dbReference type="ARBA" id="ARBA00022771"/>
    </source>
</evidence>
<dbReference type="InterPro" id="IPR012319">
    <property type="entry name" value="FPG_cat"/>
</dbReference>
<dbReference type="EMBL" id="LJUJ01000001">
    <property type="protein sequence ID" value="KPK64775.1"/>
    <property type="molecule type" value="Genomic_DNA"/>
</dbReference>
<sequence length="275" mass="31277">MPELPELEVLREKLTVKVKGKKIKSFQVLKPYVLKNIFEGDLSNETIKKVSRRGKYLILDTDEHSIVIHLMLDGSLRYSLPTARLKKSTNALIVFTDGTTLEFSERGHKKRMAIHVISRGGSLVRISNLGVDPLGKDFTVDTLGSLLKRDSKRLKSFLCSQSRIAGIGNAYADEILWKARLSPFKLSSNLNEAETKILSQAVVDVLKWALEHVRHARQPENRSFLNVHGKKGKTCPRCGDVIRCVSFRKNDTFYCPMCQTGGRRLKDRRMSVFYR</sequence>
<dbReference type="InterPro" id="IPR000214">
    <property type="entry name" value="Znf_DNA_glyclase/AP_lyase"/>
</dbReference>
<dbReference type="Pfam" id="PF01149">
    <property type="entry name" value="Fapy_DNA_glyco"/>
    <property type="match status" value="1"/>
</dbReference>
<evidence type="ECO:0000256" key="1">
    <source>
        <dbReference type="ARBA" id="ARBA00001668"/>
    </source>
</evidence>
<proteinExistence type="inferred from homology"/>
<dbReference type="InterPro" id="IPR010979">
    <property type="entry name" value="Ribosomal_uS13-like_H2TH"/>
</dbReference>
<name>A0A0S8FVU1_UNCW3</name>
<keyword evidence="12" id="KW-0511">Multifunctional enzyme</keyword>
<dbReference type="Gene3D" id="3.20.190.10">
    <property type="entry name" value="MutM-like, N-terminal"/>
    <property type="match status" value="1"/>
</dbReference>
<dbReference type="SUPFAM" id="SSF57716">
    <property type="entry name" value="Glucocorticoid receptor-like (DNA-binding domain)"/>
    <property type="match status" value="1"/>
</dbReference>
<dbReference type="PROSITE" id="PS51066">
    <property type="entry name" value="ZF_FPG_2"/>
    <property type="match status" value="1"/>
</dbReference>
<dbReference type="PANTHER" id="PTHR22993:SF9">
    <property type="entry name" value="FORMAMIDOPYRIMIDINE-DNA GLYCOSYLASE"/>
    <property type="match status" value="1"/>
</dbReference>
<dbReference type="InterPro" id="IPR035937">
    <property type="entry name" value="FPG_N"/>
</dbReference>
<evidence type="ECO:0000256" key="10">
    <source>
        <dbReference type="ARBA" id="ARBA00023204"/>
    </source>
</evidence>
<organism evidence="17 18">
    <name type="scientific">candidate division WOR_3 bacterium SM23_42</name>
    <dbReference type="NCBI Taxonomy" id="1703779"/>
    <lineage>
        <taxon>Bacteria</taxon>
        <taxon>Bacteria division WOR-3</taxon>
    </lineage>
</organism>
<dbReference type="SMART" id="SM01232">
    <property type="entry name" value="H2TH"/>
    <property type="match status" value="1"/>
</dbReference>
<feature type="domain" description="Formamidopyrimidine-DNA glycosylase catalytic" evidence="16">
    <location>
        <begin position="2"/>
        <end position="102"/>
    </location>
</feature>
<comment type="cofactor">
    <cofactor evidence="2">
        <name>Zn(2+)</name>
        <dbReference type="ChEBI" id="CHEBI:29105"/>
    </cofactor>
</comment>
<dbReference type="InterPro" id="IPR015886">
    <property type="entry name" value="H2TH_FPG"/>
</dbReference>
<comment type="similarity">
    <text evidence="3">Belongs to the FPG family.</text>
</comment>
<dbReference type="GO" id="GO:0003906">
    <property type="term" value="F:DNA-(apurinic or apyrimidinic site) endonuclease activity"/>
    <property type="evidence" value="ECO:0007669"/>
    <property type="project" value="InterPro"/>
</dbReference>
<comment type="catalytic activity">
    <reaction evidence="1">
        <text>Hydrolysis of DNA containing ring-opened 7-methylguanine residues, releasing 2,6-diamino-4-hydroxy-5-(N-methyl)formamidopyrimidine.</text>
        <dbReference type="EC" id="3.2.2.23"/>
    </reaction>
</comment>
<evidence type="ECO:0000313" key="18">
    <source>
        <dbReference type="Proteomes" id="UP000051373"/>
    </source>
</evidence>
<evidence type="ECO:0000256" key="3">
    <source>
        <dbReference type="ARBA" id="ARBA00009409"/>
    </source>
</evidence>
<accession>A0A0S8FVU1</accession>
<comment type="caution">
    <text evidence="17">The sequence shown here is derived from an EMBL/GenBank/DDBJ whole genome shotgun (WGS) entry which is preliminary data.</text>
</comment>
<evidence type="ECO:0000256" key="12">
    <source>
        <dbReference type="ARBA" id="ARBA00023268"/>
    </source>
</evidence>
<evidence type="ECO:0000256" key="11">
    <source>
        <dbReference type="ARBA" id="ARBA00023239"/>
    </source>
</evidence>
<dbReference type="InterPro" id="IPR010663">
    <property type="entry name" value="Znf_FPG/IleRS"/>
</dbReference>
<keyword evidence="13" id="KW-0326">Glycosidase</keyword>
<keyword evidence="10" id="KW-0234">DNA repair</keyword>
<dbReference type="GO" id="GO:0006284">
    <property type="term" value="P:base-excision repair"/>
    <property type="evidence" value="ECO:0007669"/>
    <property type="project" value="InterPro"/>
</dbReference>
<dbReference type="GO" id="GO:0003684">
    <property type="term" value="F:damaged DNA binding"/>
    <property type="evidence" value="ECO:0007669"/>
    <property type="project" value="InterPro"/>
</dbReference>
<evidence type="ECO:0000256" key="13">
    <source>
        <dbReference type="ARBA" id="ARBA00023295"/>
    </source>
</evidence>
<dbReference type="SMART" id="SM00898">
    <property type="entry name" value="Fapy_DNA_glyco"/>
    <property type="match status" value="1"/>
</dbReference>
<dbReference type="STRING" id="1703779.AMJ83_00890"/>
<keyword evidence="7" id="KW-0378">Hydrolase</keyword>
<evidence type="ECO:0000313" key="17">
    <source>
        <dbReference type="EMBL" id="KPK64775.1"/>
    </source>
</evidence>
<feature type="domain" description="FPG-type" evidence="15">
    <location>
        <begin position="226"/>
        <end position="260"/>
    </location>
</feature>
<evidence type="ECO:0000256" key="8">
    <source>
        <dbReference type="ARBA" id="ARBA00022833"/>
    </source>
</evidence>
<reference evidence="17 18" key="1">
    <citation type="journal article" date="2015" name="Microbiome">
        <title>Genomic resolution of linkages in carbon, nitrogen, and sulfur cycling among widespread estuary sediment bacteria.</title>
        <authorList>
            <person name="Baker B.J."/>
            <person name="Lazar C.S."/>
            <person name="Teske A.P."/>
            <person name="Dick G.J."/>
        </authorList>
    </citation>
    <scope>NUCLEOTIDE SEQUENCE [LARGE SCALE GENOMIC DNA]</scope>
    <source>
        <strain evidence="17">SM23_42</strain>
    </source>
</reference>
<keyword evidence="9" id="KW-0238">DNA-binding</keyword>
<evidence type="ECO:0000259" key="16">
    <source>
        <dbReference type="PROSITE" id="PS51068"/>
    </source>
</evidence>